<accession>A0A0H3FIT2</accession>
<dbReference type="InterPro" id="IPR021225">
    <property type="entry name" value="Tlde1_dom"/>
</dbReference>
<dbReference type="RefSeq" id="WP_013577897.1">
    <property type="nucleotide sequence ID" value="NC_015062.1"/>
</dbReference>
<dbReference type="GeneID" id="95420601"/>
<sequence precursor="true">MIKCTFRLNGAGISTLSCPGIGFFPAYSGNPAQRNDPEQTAVKNIGPLPPGRYYIVSRPVGGLMYKQRDWLKSIVSGSDHAAWFALFRDDSLIDDTTFIEDVERGNFRLHPAGYQGTSNGCITFTSKSHFDILREALLKTPTTMVSPTMKAFGTVQVY</sequence>
<evidence type="ECO:0000259" key="1">
    <source>
        <dbReference type="Pfam" id="PF10908"/>
    </source>
</evidence>
<dbReference type="Proteomes" id="UP000007257">
    <property type="component" value="Plasmid pRAHAQ01"/>
</dbReference>
<organism evidence="2 3">
    <name type="scientific">Rahnella sp. (strain Y9602)</name>
    <dbReference type="NCBI Taxonomy" id="2703885"/>
    <lineage>
        <taxon>Bacteria</taxon>
        <taxon>Pseudomonadati</taxon>
        <taxon>Pseudomonadota</taxon>
        <taxon>Gammaproteobacteria</taxon>
        <taxon>Enterobacterales</taxon>
        <taxon>Yersiniaceae</taxon>
        <taxon>Rahnella</taxon>
    </lineage>
</organism>
<gene>
    <name evidence="2" type="ordered locus">Rahaq_4636</name>
</gene>
<evidence type="ECO:0000313" key="3">
    <source>
        <dbReference type="Proteomes" id="UP000007257"/>
    </source>
</evidence>
<feature type="domain" description="Tlde1" evidence="1">
    <location>
        <begin position="24"/>
        <end position="145"/>
    </location>
</feature>
<geneLocation type="plasmid" evidence="2 3">
    <name>pRAHAQ01</name>
</geneLocation>
<dbReference type="PROSITE" id="PS51257">
    <property type="entry name" value="PROKAR_LIPOPROTEIN"/>
    <property type="match status" value="1"/>
</dbReference>
<evidence type="ECO:0000313" key="2">
    <source>
        <dbReference type="EMBL" id="ADW76216.1"/>
    </source>
</evidence>
<dbReference type="HOGENOM" id="CLU_117116_0_0_6"/>
<dbReference type="OrthoDB" id="6490254at2"/>
<dbReference type="eggNOG" id="ENOG5032SJM">
    <property type="taxonomic scope" value="Bacteria"/>
</dbReference>
<dbReference type="EMBL" id="CP002506">
    <property type="protein sequence ID" value="ADW76216.1"/>
    <property type="molecule type" value="Genomic_DNA"/>
</dbReference>
<reference evidence="2 3" key="2">
    <citation type="journal article" date="2012" name="J. Bacteriol.">
        <title>Complete Genome Sequence of Rahnella sp. Strain Y9602, a Gammaproteobacterium Isolate from Metal- and Radionuclide-Contaminated Soil.</title>
        <authorList>
            <person name="Martinez R.J."/>
            <person name="Bruce D."/>
            <person name="Detter C."/>
            <person name="Goodwin L.A."/>
            <person name="Han J."/>
            <person name="Han C.S."/>
            <person name="Held B."/>
            <person name="Land M.L."/>
            <person name="Mikhailova N."/>
            <person name="Nolan M."/>
            <person name="Pennacchio L."/>
            <person name="Pitluck S."/>
            <person name="Tapia R."/>
            <person name="Woyke T."/>
            <person name="Sobecky P.A."/>
        </authorList>
    </citation>
    <scope>NUCLEOTIDE SEQUENCE [LARGE SCALE GENOMIC DNA]</scope>
    <source>
        <strain evidence="2 3">Y9602</strain>
        <plasmid evidence="2 3">pRAHAQ01</plasmid>
    </source>
</reference>
<protein>
    <recommendedName>
        <fullName evidence="1">Tlde1 domain-containing protein</fullName>
    </recommendedName>
</protein>
<dbReference type="KEGG" id="rah:Rahaq_4636"/>
<name>A0A0H3FIT2_RAHSY</name>
<dbReference type="Pfam" id="PF10908">
    <property type="entry name" value="Tlde1_dom"/>
    <property type="match status" value="1"/>
</dbReference>
<proteinExistence type="predicted"/>
<dbReference type="AlphaFoldDB" id="A0A0H3FIT2"/>
<reference evidence="3" key="1">
    <citation type="submission" date="2011-01" db="EMBL/GenBank/DDBJ databases">
        <title>Complete sequence of plasmid1 of Rahnella sp. Y9602.</title>
        <authorList>
            <consortium name="US DOE Joint Genome Institute"/>
            <person name="Lucas S."/>
            <person name="Copeland A."/>
            <person name="Lapidus A."/>
            <person name="Cheng J.-F."/>
            <person name="Goodwin L."/>
            <person name="Pitluck S."/>
            <person name="Lu M."/>
            <person name="Detter J.C."/>
            <person name="Han C."/>
            <person name="Tapia R."/>
            <person name="Land M."/>
            <person name="Hauser L."/>
            <person name="Kyrpides N."/>
            <person name="Ivanova N."/>
            <person name="Ovchinnikova G."/>
            <person name="Pagani I."/>
            <person name="Sobecky P.A."/>
            <person name="Martinez R.J."/>
            <person name="Woyke T."/>
        </authorList>
    </citation>
    <scope>NUCLEOTIDE SEQUENCE [LARGE SCALE GENOMIC DNA]</scope>
    <source>
        <strain evidence="3">Y9602</strain>
        <plasmid evidence="3">pRAHAQ01</plasmid>
    </source>
</reference>
<keyword evidence="2" id="KW-0614">Plasmid</keyword>